<dbReference type="PROSITE" id="PS50016">
    <property type="entry name" value="ZF_PHD_2"/>
    <property type="match status" value="1"/>
</dbReference>
<accession>A0A2N9GGN1</accession>
<dbReference type="GO" id="GO:0016747">
    <property type="term" value="F:acyltransferase activity, transferring groups other than amino-acyl groups"/>
    <property type="evidence" value="ECO:0007669"/>
    <property type="project" value="InterPro"/>
</dbReference>
<dbReference type="InterPro" id="IPR000182">
    <property type="entry name" value="GNAT_dom"/>
</dbReference>
<dbReference type="PRINTS" id="PR00929">
    <property type="entry name" value="ATHOOK"/>
</dbReference>
<feature type="compositionally biased region" description="Basic and acidic residues" evidence="7">
    <location>
        <begin position="242"/>
        <end position="278"/>
    </location>
</feature>
<evidence type="ECO:0000256" key="5">
    <source>
        <dbReference type="ARBA" id="ARBA00023242"/>
    </source>
</evidence>
<sequence>MREGLRSGKKLVNPGRDKVSPRKIVENEVKETGDLGLDGEENPHLCSEGVETERESVVVEIEEKKDVLVKEECDVGERESVGIVKNGRKRRRVSGGEESEHGSVAKKVKEEEDLDCKEQIGVRVLRSRSVVKSRGDEEGDNKGESEGGFVGKVGGSDGCEKKNVKVEKEESDQAAVGLRKKKKKRRGRPPMVKKEEIDLRVGRMRRNFKRKPGRPPKAEREEGDQAVGRLKKKLKRGRGRPPKVEERNGSLKAELHKEGKVGGSKKGEKGLKLRDSLKRNASTDSSQLEKGHIGKELNEKRFSPSKKNKYGKDLENEDNKASLQPTSNVENACSSVKTKTRKGKRAKQEDEDLEPARSVAKQLVREKITELLFSAGWTVQYRLRNTKDYHDAVYVSPDGKTHWSVTLAYRVLKTRYEAGLGESKTYKAGFVFTPIPQEEFSMLKRVVSKTREDKNKKKKKRKGGNKTGAFEKKRHKEKPSSVMSPGSKSMKGRIKRKSLLHEQDYSDGTSQEVMPVSVRDHKRRKTQNKKRCALLVRNTKDGVDSDDNGYIPYNGKRTVLAWMIDLGTVPLNGKVQYMNQRRTSVKLEGRITRDGIHCDCCSDIIPISNFEAHAGSKLCQPFQNICLETGNSLLQCMLDSWNKQKESECEGFHFINVDGEDPNDDTCGICGDGGDLICCDGCPSTFHQSCLDIKKFPSGDWHCVYCSCKICGTVGGNMYQRDDNDDMAISALFTCQLCEEKFHQSCIQAKDAINVDSNSPSFCGKKCQELFERLKMLLGVKHELEEGFSWTLIQRSDVGSDISPSEIPSEVEWNSKLAVAFFIMDECFLPVVDHRSGVNLIQKIIYNCGSNFTRLNYSGFFTVILERGEEIISAASIRIHGNQLAEMPFIGTRHMYRRQGMCRRLLSAIESALRSLNVEKLVIPAISERKDMWTSFFGFKPLELSSKQKMRNMNMLVFPGIAMLQKPLLKCQFAEDNTNSAEGLMSTELTTAHDCDVRYSAGLDLNVSSEACAPGACNANDEPAALESGLQLPDGSLNDTSDITSETIDLPKCVTDMHCQVQLCVTHNNLESKTVVNALDSVYDANVPNGVVREYQIAASGSIIPASDENTMELDSQSDHNCIPEVESKSFMVSIGSKATDCGRPIVSASGEDTENVDCDMKVEDSIVEHKVNSCDEDSICHSAEIFLTKPRDVSCDANVPNEEVSEYRIAASGSIIPTSDEKAMELDSQSDHNCIPEVESISFMVSIGSEATDCGKPFVSASGENTENVDRDMKVVDSIVEHKVNSCDEDLICHSAENIMTQPQDVSCVDGLKVPGDNFVSCNLDATSQMDIDAGDTEDHGSQQLQVMGCVLESDESMLDTQEGKNSHAAAQHMSGSQILPKTSNVSCDVALPSVNQRGENVVNGFPVDCNISPSCQGNGLDAHGADVSATDEGRCHISCEASLNPTKNPNFQACMSNGVCMSTEVTIGSCKVNVDGIHEEKEASSVAQTNFDSTDRDLILESYEVKNKSSKQFESDSQVDHISVKEFNSKSSEQSESDLQNDHASVTQCSSESMCNLNNASDVALHCASSGGNSCGTPEVIVLSNRAS</sequence>
<proteinExistence type="predicted"/>
<feature type="compositionally biased region" description="Polar residues" evidence="7">
    <location>
        <begin position="321"/>
        <end position="337"/>
    </location>
</feature>
<dbReference type="CDD" id="cd04301">
    <property type="entry name" value="NAT_SF"/>
    <property type="match status" value="1"/>
</dbReference>
<keyword evidence="5" id="KW-0539">Nucleus</keyword>
<feature type="compositionally biased region" description="Basic and acidic residues" evidence="7">
    <location>
        <begin position="192"/>
        <end position="201"/>
    </location>
</feature>
<feature type="compositionally biased region" description="Basic and acidic residues" evidence="7">
    <location>
        <begin position="94"/>
        <end position="114"/>
    </location>
</feature>
<keyword evidence="3 6" id="KW-0863">Zinc-finger</keyword>
<evidence type="ECO:0000259" key="9">
    <source>
        <dbReference type="PROSITE" id="PS51186"/>
    </source>
</evidence>
<dbReference type="InterPro" id="IPR056511">
    <property type="entry name" value="IDM1_C"/>
</dbReference>
<dbReference type="SMART" id="SM00249">
    <property type="entry name" value="PHD"/>
    <property type="match status" value="2"/>
</dbReference>
<evidence type="ECO:0000313" key="10">
    <source>
        <dbReference type="EMBL" id="SPC98304.1"/>
    </source>
</evidence>
<evidence type="ECO:0000256" key="7">
    <source>
        <dbReference type="SAM" id="MobiDB-lite"/>
    </source>
</evidence>
<dbReference type="InterPro" id="IPR017956">
    <property type="entry name" value="AT_hook_DNA-bd_motif"/>
</dbReference>
<evidence type="ECO:0000256" key="1">
    <source>
        <dbReference type="ARBA" id="ARBA00004123"/>
    </source>
</evidence>
<dbReference type="InterPro" id="IPR042163">
    <property type="entry name" value="PHF12"/>
</dbReference>
<evidence type="ECO:0000256" key="3">
    <source>
        <dbReference type="ARBA" id="ARBA00022771"/>
    </source>
</evidence>
<evidence type="ECO:0000256" key="4">
    <source>
        <dbReference type="ARBA" id="ARBA00022833"/>
    </source>
</evidence>
<dbReference type="InterPro" id="IPR054292">
    <property type="entry name" value="DUF7028"/>
</dbReference>
<feature type="compositionally biased region" description="Basic residues" evidence="7">
    <location>
        <begin position="178"/>
        <end position="188"/>
    </location>
</feature>
<keyword evidence="4" id="KW-0862">Zinc</keyword>
<dbReference type="Pfam" id="PF16135">
    <property type="entry name" value="TDBD"/>
    <property type="match status" value="1"/>
</dbReference>
<dbReference type="PANTHER" id="PTHR46309:SF1">
    <property type="entry name" value="PHD FINGER PROTEIN 12"/>
    <property type="match status" value="1"/>
</dbReference>
<feature type="compositionally biased region" description="Gly residues" evidence="7">
    <location>
        <begin position="146"/>
        <end position="157"/>
    </location>
</feature>
<feature type="region of interest" description="Disordered" evidence="7">
    <location>
        <begin position="446"/>
        <end position="525"/>
    </location>
</feature>
<evidence type="ECO:0000256" key="2">
    <source>
        <dbReference type="ARBA" id="ARBA00022723"/>
    </source>
</evidence>
<feature type="compositionally biased region" description="Basic and acidic residues" evidence="7">
    <location>
        <begin position="287"/>
        <end position="302"/>
    </location>
</feature>
<feature type="domain" description="N-acetyltransferase" evidence="9">
    <location>
        <begin position="805"/>
        <end position="960"/>
    </location>
</feature>
<dbReference type="PROSITE" id="PS51186">
    <property type="entry name" value="GNAT"/>
    <property type="match status" value="1"/>
</dbReference>
<dbReference type="CDD" id="cd15539">
    <property type="entry name" value="PHD1_AIRE"/>
    <property type="match status" value="1"/>
</dbReference>
<dbReference type="InterPro" id="IPR001965">
    <property type="entry name" value="Znf_PHD"/>
</dbReference>
<dbReference type="SMART" id="SM00384">
    <property type="entry name" value="AT_hook"/>
    <property type="match status" value="3"/>
</dbReference>
<dbReference type="FunFam" id="3.30.40.10:FF:000465">
    <property type="entry name" value="Increased DNA methylation 1"/>
    <property type="match status" value="1"/>
</dbReference>
<dbReference type="Pfam" id="PF22970">
    <property type="entry name" value="DUF7028"/>
    <property type="match status" value="1"/>
</dbReference>
<dbReference type="GO" id="GO:0003714">
    <property type="term" value="F:transcription corepressor activity"/>
    <property type="evidence" value="ECO:0007669"/>
    <property type="project" value="InterPro"/>
</dbReference>
<dbReference type="GO" id="GO:0005634">
    <property type="term" value="C:nucleus"/>
    <property type="evidence" value="ECO:0007669"/>
    <property type="project" value="UniProtKB-SubCell"/>
</dbReference>
<feature type="compositionally biased region" description="Basic and acidic residues" evidence="7">
    <location>
        <begin position="15"/>
        <end position="33"/>
    </location>
</feature>
<evidence type="ECO:0008006" key="11">
    <source>
        <dbReference type="Google" id="ProtNLM"/>
    </source>
</evidence>
<dbReference type="SUPFAM" id="SSF57903">
    <property type="entry name" value="FYVE/PHD zinc finger"/>
    <property type="match status" value="1"/>
</dbReference>
<keyword evidence="2" id="KW-0479">Metal-binding</keyword>
<dbReference type="PANTHER" id="PTHR46309">
    <property type="entry name" value="PHD FINGER PROTEIN 12"/>
    <property type="match status" value="1"/>
</dbReference>
<dbReference type="InterPro" id="IPR019787">
    <property type="entry name" value="Znf_PHD-finger"/>
</dbReference>
<dbReference type="GO" id="GO:0003677">
    <property type="term" value="F:DNA binding"/>
    <property type="evidence" value="ECO:0007669"/>
    <property type="project" value="InterPro"/>
</dbReference>
<dbReference type="SUPFAM" id="SSF55729">
    <property type="entry name" value="Acyl-CoA N-acyltransferases (Nat)"/>
    <property type="match status" value="1"/>
</dbReference>
<feature type="region of interest" description="Disordered" evidence="7">
    <location>
        <begin position="1"/>
        <end position="51"/>
    </location>
</feature>
<protein>
    <recommendedName>
        <fullName evidence="11">PHD-type domain-containing protein</fullName>
    </recommendedName>
</protein>
<evidence type="ECO:0000256" key="6">
    <source>
        <dbReference type="PROSITE-ProRule" id="PRU00146"/>
    </source>
</evidence>
<feature type="domain" description="PHD-type" evidence="8">
    <location>
        <begin position="664"/>
        <end position="709"/>
    </location>
</feature>
<evidence type="ECO:0000259" key="8">
    <source>
        <dbReference type="PROSITE" id="PS50016"/>
    </source>
</evidence>
<feature type="compositionally biased region" description="Basic and acidic residues" evidence="7">
    <location>
        <begin position="158"/>
        <end position="168"/>
    </location>
</feature>
<reference evidence="10" key="1">
    <citation type="submission" date="2018-02" db="EMBL/GenBank/DDBJ databases">
        <authorList>
            <person name="Cohen D.B."/>
            <person name="Kent A.D."/>
        </authorList>
    </citation>
    <scope>NUCLEOTIDE SEQUENCE</scope>
</reference>
<feature type="compositionally biased region" description="Basic and acidic residues" evidence="7">
    <location>
        <begin position="133"/>
        <end position="145"/>
    </location>
</feature>
<dbReference type="InterPro" id="IPR016181">
    <property type="entry name" value="Acyl_CoA_acyltransferase"/>
</dbReference>
<name>A0A2N9GGN1_FAGSY</name>
<feature type="region of interest" description="Disordered" evidence="7">
    <location>
        <begin position="127"/>
        <end position="353"/>
    </location>
</feature>
<dbReference type="Pfam" id="PF00628">
    <property type="entry name" value="PHD"/>
    <property type="match status" value="1"/>
</dbReference>
<gene>
    <name evidence="10" type="ORF">FSB_LOCUS26186</name>
</gene>
<feature type="compositionally biased region" description="Basic residues" evidence="7">
    <location>
        <begin position="229"/>
        <end position="241"/>
    </location>
</feature>
<organism evidence="10">
    <name type="scientific">Fagus sylvatica</name>
    <name type="common">Beechnut</name>
    <dbReference type="NCBI Taxonomy" id="28930"/>
    <lineage>
        <taxon>Eukaryota</taxon>
        <taxon>Viridiplantae</taxon>
        <taxon>Streptophyta</taxon>
        <taxon>Embryophyta</taxon>
        <taxon>Tracheophyta</taxon>
        <taxon>Spermatophyta</taxon>
        <taxon>Magnoliopsida</taxon>
        <taxon>eudicotyledons</taxon>
        <taxon>Gunneridae</taxon>
        <taxon>Pentapetalae</taxon>
        <taxon>rosids</taxon>
        <taxon>fabids</taxon>
        <taxon>Fagales</taxon>
        <taxon>Fagaceae</taxon>
        <taxon>Fagus</taxon>
    </lineage>
</organism>
<dbReference type="InterPro" id="IPR011011">
    <property type="entry name" value="Znf_FYVE_PHD"/>
</dbReference>
<dbReference type="InterPro" id="IPR013083">
    <property type="entry name" value="Znf_RING/FYVE/PHD"/>
</dbReference>
<dbReference type="InterPro" id="IPR032308">
    <property type="entry name" value="TDBD"/>
</dbReference>
<dbReference type="GO" id="GO:0006357">
    <property type="term" value="P:regulation of transcription by RNA polymerase II"/>
    <property type="evidence" value="ECO:0007669"/>
    <property type="project" value="TreeGrafter"/>
</dbReference>
<comment type="subcellular location">
    <subcellularLocation>
        <location evidence="1">Nucleus</location>
    </subcellularLocation>
</comment>
<dbReference type="GO" id="GO:0008270">
    <property type="term" value="F:zinc ion binding"/>
    <property type="evidence" value="ECO:0007669"/>
    <property type="project" value="UniProtKB-KW"/>
</dbReference>
<dbReference type="Gene3D" id="3.40.630.30">
    <property type="match status" value="1"/>
</dbReference>
<feature type="compositionally biased region" description="Basic and acidic residues" evidence="7">
    <location>
        <begin position="310"/>
        <end position="320"/>
    </location>
</feature>
<feature type="region of interest" description="Disordered" evidence="7">
    <location>
        <begin position="87"/>
        <end position="114"/>
    </location>
</feature>
<feature type="compositionally biased region" description="Basic residues" evidence="7">
    <location>
        <begin position="202"/>
        <end position="214"/>
    </location>
</feature>
<dbReference type="EMBL" id="OIVN01001857">
    <property type="protein sequence ID" value="SPC98304.1"/>
    <property type="molecule type" value="Genomic_DNA"/>
</dbReference>
<dbReference type="Gene3D" id="3.30.40.10">
    <property type="entry name" value="Zinc/RING finger domain, C3HC4 (zinc finger)"/>
    <property type="match status" value="1"/>
</dbReference>
<dbReference type="Pfam" id="PF23209">
    <property type="entry name" value="IDM1_C"/>
    <property type="match status" value="1"/>
</dbReference>